<organism evidence="3 4">
    <name type="scientific">Rhodopseudomonas palustris (strain DX-1)</name>
    <dbReference type="NCBI Taxonomy" id="652103"/>
    <lineage>
        <taxon>Bacteria</taxon>
        <taxon>Pseudomonadati</taxon>
        <taxon>Pseudomonadota</taxon>
        <taxon>Alphaproteobacteria</taxon>
        <taxon>Hyphomicrobiales</taxon>
        <taxon>Nitrobacteraceae</taxon>
        <taxon>Rhodopseudomonas</taxon>
    </lineage>
</organism>
<dbReference type="Proteomes" id="UP000001402">
    <property type="component" value="Chromosome"/>
</dbReference>
<feature type="domain" description="Amidase" evidence="2">
    <location>
        <begin position="47"/>
        <end position="462"/>
    </location>
</feature>
<dbReference type="GO" id="GO:0016787">
    <property type="term" value="F:hydrolase activity"/>
    <property type="evidence" value="ECO:0007669"/>
    <property type="project" value="UniProtKB-KW"/>
</dbReference>
<reference evidence="3" key="1">
    <citation type="submission" date="2010-12" db="EMBL/GenBank/DDBJ databases">
        <title>Complete sequence of Rhodopseudomonas palustris DX-1.</title>
        <authorList>
            <consortium name="US DOE Joint Genome Institute"/>
            <person name="Lucas S."/>
            <person name="Copeland A."/>
            <person name="Lapidus A."/>
            <person name="Cheng J.-F."/>
            <person name="Goodwin L."/>
            <person name="Pitluck S."/>
            <person name="Misra M."/>
            <person name="Chertkov O."/>
            <person name="Detter J.C."/>
            <person name="Han C."/>
            <person name="Tapia R."/>
            <person name="Land M."/>
            <person name="Hauser L."/>
            <person name="Kyrpides N."/>
            <person name="Ivanova N."/>
            <person name="Ovchinnikova G."/>
            <person name="Logan B."/>
            <person name="Oda Y."/>
            <person name="Harwood C."/>
            <person name="Woyke T."/>
        </authorList>
    </citation>
    <scope>NUCLEOTIDE SEQUENCE [LARGE SCALE GENOMIC DNA]</scope>
    <source>
        <strain evidence="3">DX-1</strain>
    </source>
</reference>
<evidence type="ECO:0000313" key="4">
    <source>
        <dbReference type="Proteomes" id="UP000001402"/>
    </source>
</evidence>
<feature type="region of interest" description="Disordered" evidence="1">
    <location>
        <begin position="158"/>
        <end position="183"/>
    </location>
</feature>
<dbReference type="STRING" id="652103.Rpdx1_4053"/>
<dbReference type="eggNOG" id="COG0154">
    <property type="taxonomic scope" value="Bacteria"/>
</dbReference>
<proteinExistence type="predicted"/>
<dbReference type="InterPro" id="IPR000120">
    <property type="entry name" value="Amidase"/>
</dbReference>
<accession>E6VKD0</accession>
<dbReference type="InterPro" id="IPR014087">
    <property type="entry name" value="Carboxybiuret_hydro_AtzE"/>
</dbReference>
<dbReference type="HOGENOM" id="CLU_009600_0_3_5"/>
<feature type="compositionally biased region" description="Basic and acidic residues" evidence="1">
    <location>
        <begin position="158"/>
        <end position="171"/>
    </location>
</feature>
<gene>
    <name evidence="3" type="ordered locus">Rpdx1_4053</name>
</gene>
<evidence type="ECO:0000313" key="3">
    <source>
        <dbReference type="EMBL" id="ADU45609.1"/>
    </source>
</evidence>
<dbReference type="PANTHER" id="PTHR11895">
    <property type="entry name" value="TRANSAMIDASE"/>
    <property type="match status" value="1"/>
</dbReference>
<dbReference type="Pfam" id="PF01425">
    <property type="entry name" value="Amidase"/>
    <property type="match status" value="1"/>
</dbReference>
<sequence>MNFRFPTRPSLRACSVPEVNTAMSTDWMTAAEIAAAVKDGTTTAIAATEAALARIAKADATLNAFTDIVAERARARAGEIDAALARGDSVGPLAGVPFAVKNLFEVAGLATRAGSKINRDRAPSSHDATLITRLEAAGAVLIGALNMGEYAYDFTGENIHDGPSRNPHDPSRMTGGSSGGSGAAVAGGEVPLALGSDTNGSIRVPSSLCGIFGLKPTYGRLPRTGTFPFVASFDHLGPLARSVGDLALAYDAMQGPDDGDDACTERAPEPVSGLLTQGLDGLRIAKAGGYFETNLFPEAEEAVGRVVKALGVTRSVELPEAARARAAAYVISTTEGASLHLDRLRQQPNDFDPAVRDRLLAGAMVPAPLVDRAQKFRRWYRARVLELFEQVDVIIAPATPCVAPKLGQVTFTLGGVELPVRANVGIHTQPISFIGLPVVAAPIPLEPLPIGVQIIAAPWREDIALRVAAALERAGVVRAARPKDF</sequence>
<dbReference type="NCBIfam" id="NF006631">
    <property type="entry name" value="PRK09201.1"/>
    <property type="match status" value="1"/>
</dbReference>
<dbReference type="EMBL" id="CP002418">
    <property type="protein sequence ID" value="ADU45609.1"/>
    <property type="molecule type" value="Genomic_DNA"/>
</dbReference>
<evidence type="ECO:0000259" key="2">
    <source>
        <dbReference type="Pfam" id="PF01425"/>
    </source>
</evidence>
<dbReference type="Gene3D" id="3.90.1300.10">
    <property type="entry name" value="Amidase signature (AS) domain"/>
    <property type="match status" value="1"/>
</dbReference>
<dbReference type="SUPFAM" id="SSF75304">
    <property type="entry name" value="Amidase signature (AS) enzymes"/>
    <property type="match status" value="1"/>
</dbReference>
<dbReference type="InterPro" id="IPR036928">
    <property type="entry name" value="AS_sf"/>
</dbReference>
<dbReference type="InterPro" id="IPR023631">
    <property type="entry name" value="Amidase_dom"/>
</dbReference>
<dbReference type="PANTHER" id="PTHR11895:SF172">
    <property type="entry name" value="GLUTAMYL-TRNA(GLN) AMIDOTRANSFERASE"/>
    <property type="match status" value="1"/>
</dbReference>
<protein>
    <submittedName>
        <fullName evidence="3">Amidohydrolase, AtzE family</fullName>
    </submittedName>
</protein>
<evidence type="ECO:0000256" key="1">
    <source>
        <dbReference type="SAM" id="MobiDB-lite"/>
    </source>
</evidence>
<keyword evidence="3" id="KW-0378">Hydrolase</keyword>
<dbReference type="NCBIfam" id="TIGR02715">
    <property type="entry name" value="amido_AtzE"/>
    <property type="match status" value="1"/>
</dbReference>
<dbReference type="AlphaFoldDB" id="E6VKD0"/>
<name>E6VKD0_RHOPX</name>
<dbReference type="KEGG" id="rpx:Rpdx1_4053"/>